<evidence type="ECO:0008006" key="4">
    <source>
        <dbReference type="Google" id="ProtNLM"/>
    </source>
</evidence>
<dbReference type="AlphaFoldDB" id="A0A1B4XI03"/>
<evidence type="ECO:0000313" key="3">
    <source>
        <dbReference type="Proteomes" id="UP000243180"/>
    </source>
</evidence>
<gene>
    <name evidence="2" type="ORF">SCL_2155</name>
</gene>
<proteinExistence type="predicted"/>
<evidence type="ECO:0000256" key="1">
    <source>
        <dbReference type="SAM" id="SignalP"/>
    </source>
</evidence>
<dbReference type="KEGG" id="slim:SCL_2155"/>
<reference evidence="2 3" key="1">
    <citation type="submission" date="2015-05" db="EMBL/GenBank/DDBJ databases">
        <title>Complete genome sequence of a sulfur-oxidizing gammaproteobacterium strain HA5.</title>
        <authorList>
            <person name="Miura A."/>
            <person name="Kojima H."/>
            <person name="Fukui M."/>
        </authorList>
    </citation>
    <scope>NUCLEOTIDE SEQUENCE [LARGE SCALE GENOMIC DNA]</scope>
    <source>
        <strain evidence="2 3">HA5</strain>
    </source>
</reference>
<name>A0A1B4XI03_9GAMM</name>
<keyword evidence="3" id="KW-1185">Reference proteome</keyword>
<dbReference type="Proteomes" id="UP000243180">
    <property type="component" value="Chromosome"/>
</dbReference>
<feature type="chain" id="PRO_5008572444" description="Alginate export domain-containing protein" evidence="1">
    <location>
        <begin position="22"/>
        <end position="420"/>
    </location>
</feature>
<dbReference type="EMBL" id="AP014879">
    <property type="protein sequence ID" value="BAV34444.1"/>
    <property type="molecule type" value="Genomic_DNA"/>
</dbReference>
<dbReference type="InParanoid" id="A0A1B4XI03"/>
<organism evidence="2 3">
    <name type="scientific">Sulfuricaulis limicola</name>
    <dbReference type="NCBI Taxonomy" id="1620215"/>
    <lineage>
        <taxon>Bacteria</taxon>
        <taxon>Pseudomonadati</taxon>
        <taxon>Pseudomonadota</taxon>
        <taxon>Gammaproteobacteria</taxon>
        <taxon>Acidiferrobacterales</taxon>
        <taxon>Acidiferrobacteraceae</taxon>
        <taxon>Sulfuricaulis</taxon>
    </lineage>
</organism>
<evidence type="ECO:0000313" key="2">
    <source>
        <dbReference type="EMBL" id="BAV34444.1"/>
    </source>
</evidence>
<protein>
    <recommendedName>
        <fullName evidence="4">Alginate export domain-containing protein</fullName>
    </recommendedName>
</protein>
<dbReference type="RefSeq" id="WP_096361185.1">
    <property type="nucleotide sequence ID" value="NZ_AP014879.1"/>
</dbReference>
<dbReference type="OrthoDB" id="5383458at2"/>
<sequence>MIPRARALLCLVALAAAPVLADDEIFGGHIKYQYTHTDYRADDISAVFGDDPARDHALDLRLKAEDRRGPWDFAAHYELLALQGDTLAARRAIAAAGFPFTGTLSGLPDDRRRLFDLTHTVTDRDRRAVVHRLDRLSVGHGSTGQTLRFGRQAVSWGNGLVFQPFDFVNPFPPLAIDKDYKTGDDMLYGQWLVRERDDVQAILLPRRDPATRHVESDQSTYAVKFRMRFAGVDVDMLAARHFSENLAGAGVVKSIGGAVWRLDASVTDLDSGGRATSLVTNLDYSWIWGGKNVYGYIEYFRNGVGETDRANYPAPSAELSARIARGELFTLARDYAALGLQVELTPLFNLYTNLIANLNDGSKYFQLRGVYDWQQDVQLMAGLNLPSGDRGTEYGGVPVAGSSAFASTGKSVYVRGGYYF</sequence>
<accession>A0A1B4XI03</accession>
<keyword evidence="1" id="KW-0732">Signal</keyword>
<feature type="signal peptide" evidence="1">
    <location>
        <begin position="1"/>
        <end position="21"/>
    </location>
</feature>